<protein>
    <submittedName>
        <fullName evidence="1">Uncharacterized protein</fullName>
    </submittedName>
</protein>
<accession>A0A813LRG0</accession>
<reference evidence="1" key="1">
    <citation type="submission" date="2021-02" db="EMBL/GenBank/DDBJ databases">
        <authorList>
            <person name="Dougan E. K."/>
            <person name="Rhodes N."/>
            <person name="Thang M."/>
            <person name="Chan C."/>
        </authorList>
    </citation>
    <scope>NUCLEOTIDE SEQUENCE</scope>
</reference>
<evidence type="ECO:0000313" key="2">
    <source>
        <dbReference type="Proteomes" id="UP000626109"/>
    </source>
</evidence>
<organism evidence="1 2">
    <name type="scientific">Polarella glacialis</name>
    <name type="common">Dinoflagellate</name>
    <dbReference type="NCBI Taxonomy" id="89957"/>
    <lineage>
        <taxon>Eukaryota</taxon>
        <taxon>Sar</taxon>
        <taxon>Alveolata</taxon>
        <taxon>Dinophyceae</taxon>
        <taxon>Suessiales</taxon>
        <taxon>Suessiaceae</taxon>
        <taxon>Polarella</taxon>
    </lineage>
</organism>
<evidence type="ECO:0000313" key="1">
    <source>
        <dbReference type="EMBL" id="CAE8736282.1"/>
    </source>
</evidence>
<comment type="caution">
    <text evidence="1">The sequence shown here is derived from an EMBL/GenBank/DDBJ whole genome shotgun (WGS) entry which is preliminary data.</text>
</comment>
<dbReference type="Proteomes" id="UP000626109">
    <property type="component" value="Unassembled WGS sequence"/>
</dbReference>
<dbReference type="AlphaFoldDB" id="A0A813LRG0"/>
<dbReference type="EMBL" id="CAJNNW010036641">
    <property type="protein sequence ID" value="CAE8736282.1"/>
    <property type="molecule type" value="Genomic_DNA"/>
</dbReference>
<name>A0A813LRG0_POLGL</name>
<sequence>MSCDTGSLRRGARVRISGLQARPELNEVVGRLLRFVPEKDRWAVQLESSDGSAPSESVLIRPGNLRCEGGALDAPPVFARSLTLAGRSVQLFGIQSYAGSKGGDEIFENVDELRPGVVVMESFAADDVSIDPGDSVPYRRLLSGQGLDRALDNMESSDFRQAWSAESIAVLAALRVGAEVRLGDRLHVTSFDRLIARHGLDELRHALIDATESLATWLEERQAAGGASVAVTLQDLPQNMICPLFKELSSERHLLMAHFVRLAVEEGHNVAVVIGAEHIGPVADLLLQDPPQQVHVQELLQEGAASEEPWQAELEKRAAVSAFLSSTCTFPSELVLPSKEQLLPEAGDFVAKVLPKYRTAFAGRLAEAVGGDQQALSSRLGRAPRARGLHELLEFCIKES</sequence>
<gene>
    <name evidence="1" type="ORF">PGLA2088_LOCUS48248</name>
</gene>
<proteinExistence type="predicted"/>